<dbReference type="Proteomes" id="UP000006048">
    <property type="component" value="Chromosome"/>
</dbReference>
<sequence length="358" mass="39865">MSLSPFSAFEAVVSAERQQIRFAEQTITFYTARSGERDLRHFREQLAAVSPSMIPLLVAPYSTSLAPLLKDARRFVWLAPVCFSKNLPGDARLICSDANLQEFINSVETDDNFEIVIPPQWQGFQAAVRTVTVEILRQAAARLKTLRHFGRLWPINFTANAPSARRWRDIRTLAAGGAPDAIVMAGPTLDQSLRELQSKQNIWAADTALPVLSAHGIEARAVFSADAGFASREHFVGVNTTKATLVCDMLVNPGVARLPFAAICTYASSHPLVQQFCLVERPDLTAITNAEGNVGSLMLAIHQDLFGELPVSIYGYDRGHRRRVTHARGTAYFRRVYGRQTRIANIETYMLRLSRRYS</sequence>
<proteinExistence type="predicted"/>
<dbReference type="InterPro" id="IPR002826">
    <property type="entry name" value="MptE-like"/>
</dbReference>
<evidence type="ECO:0000313" key="3">
    <source>
        <dbReference type="Proteomes" id="UP000006048"/>
    </source>
</evidence>
<dbReference type="HOGENOM" id="CLU_773718_0_0_12"/>
<protein>
    <recommendedName>
        <fullName evidence="1">6-hydroxymethylpterin diphosphokinase MptE-like domain-containing protein</fullName>
    </recommendedName>
</protein>
<organism evidence="2 3">
    <name type="scientific">Turneriella parva (strain ATCC BAA-1111 / DSM 21527 / NCTC 11395 / H)</name>
    <name type="common">Leptospira parva</name>
    <dbReference type="NCBI Taxonomy" id="869212"/>
    <lineage>
        <taxon>Bacteria</taxon>
        <taxon>Pseudomonadati</taxon>
        <taxon>Spirochaetota</taxon>
        <taxon>Spirochaetia</taxon>
        <taxon>Leptospirales</taxon>
        <taxon>Leptospiraceae</taxon>
        <taxon>Turneriella</taxon>
    </lineage>
</organism>
<feature type="domain" description="6-hydroxymethylpterin diphosphokinase MptE-like" evidence="1">
    <location>
        <begin position="156"/>
        <end position="257"/>
    </location>
</feature>
<accession>I4B5K4</accession>
<keyword evidence="3" id="KW-1185">Reference proteome</keyword>
<dbReference type="RefSeq" id="WP_014803070.1">
    <property type="nucleotide sequence ID" value="NC_018020.1"/>
</dbReference>
<evidence type="ECO:0000313" key="2">
    <source>
        <dbReference type="EMBL" id="AFM12561.1"/>
    </source>
</evidence>
<dbReference type="STRING" id="869212.Turpa_1914"/>
<name>I4B5K4_TURPD</name>
<dbReference type="KEGG" id="tpx:Turpa_1914"/>
<gene>
    <name evidence="2" type="ordered locus">Turpa_1914</name>
</gene>
<reference evidence="2 3" key="1">
    <citation type="submission" date="2012-06" db="EMBL/GenBank/DDBJ databases">
        <title>The complete chromosome of genome of Turneriella parva DSM 21527.</title>
        <authorList>
            <consortium name="US DOE Joint Genome Institute (JGI-PGF)"/>
            <person name="Lucas S."/>
            <person name="Han J."/>
            <person name="Lapidus A."/>
            <person name="Bruce D."/>
            <person name="Goodwin L."/>
            <person name="Pitluck S."/>
            <person name="Peters L."/>
            <person name="Kyrpides N."/>
            <person name="Mavromatis K."/>
            <person name="Ivanova N."/>
            <person name="Mikhailova N."/>
            <person name="Chertkov O."/>
            <person name="Detter J.C."/>
            <person name="Tapia R."/>
            <person name="Han C."/>
            <person name="Land M."/>
            <person name="Hauser L."/>
            <person name="Markowitz V."/>
            <person name="Cheng J.-F."/>
            <person name="Hugenholtz P."/>
            <person name="Woyke T."/>
            <person name="Wu D."/>
            <person name="Gronow S."/>
            <person name="Wellnitz S."/>
            <person name="Brambilla E."/>
            <person name="Klenk H.-P."/>
            <person name="Eisen J.A."/>
        </authorList>
    </citation>
    <scope>NUCLEOTIDE SEQUENCE [LARGE SCALE GENOMIC DNA]</scope>
    <source>
        <strain evidence="3">ATCC BAA-1111 / DSM 21527 / NCTC 11395 / H</strain>
    </source>
</reference>
<evidence type="ECO:0000259" key="1">
    <source>
        <dbReference type="Pfam" id="PF01973"/>
    </source>
</evidence>
<dbReference type="EMBL" id="CP002959">
    <property type="protein sequence ID" value="AFM12561.1"/>
    <property type="molecule type" value="Genomic_DNA"/>
</dbReference>
<dbReference type="AlphaFoldDB" id="I4B5K4"/>
<dbReference type="Pfam" id="PF01973">
    <property type="entry name" value="MptE-like"/>
    <property type="match status" value="1"/>
</dbReference>
<dbReference type="OrthoDB" id="335210at2"/>